<dbReference type="InterPro" id="IPR013783">
    <property type="entry name" value="Ig-like_fold"/>
</dbReference>
<dbReference type="EMBL" id="BMWV01000002">
    <property type="protein sequence ID" value="GGY30340.1"/>
    <property type="molecule type" value="Genomic_DNA"/>
</dbReference>
<gene>
    <name evidence="5" type="ORF">GCM10007387_09990</name>
</gene>
<dbReference type="InterPro" id="IPR025277">
    <property type="entry name" value="Apiosidase-like_cat_dom"/>
</dbReference>
<evidence type="ECO:0000259" key="4">
    <source>
        <dbReference type="Pfam" id="PF18310"/>
    </source>
</evidence>
<dbReference type="Gene3D" id="3.20.20.80">
    <property type="entry name" value="Glycosidases"/>
    <property type="match status" value="1"/>
</dbReference>
<proteinExistence type="predicted"/>
<dbReference type="InterPro" id="IPR017853">
    <property type="entry name" value="GH"/>
</dbReference>
<dbReference type="InterPro" id="IPR041239">
    <property type="entry name" value="DUF5605"/>
</dbReference>
<dbReference type="AlphaFoldDB" id="A0AA88C1K5"/>
<evidence type="ECO:0000259" key="2">
    <source>
        <dbReference type="Pfam" id="PF13204"/>
    </source>
</evidence>
<dbReference type="RefSeq" id="WP_218943763.1">
    <property type="nucleotide sequence ID" value="NZ_BMWV01000002.1"/>
</dbReference>
<evidence type="ECO:0000259" key="3">
    <source>
        <dbReference type="Pfam" id="PF16586"/>
    </source>
</evidence>
<dbReference type="PANTHER" id="PTHR37836:SF2">
    <property type="entry name" value="DUF4038 DOMAIN-CONTAINING PROTEIN"/>
    <property type="match status" value="1"/>
</dbReference>
<dbReference type="PANTHER" id="PTHR37836">
    <property type="entry name" value="LMO1036 PROTEIN"/>
    <property type="match status" value="1"/>
</dbReference>
<dbReference type="Pfam" id="PF18310">
    <property type="entry name" value="DUF5605"/>
    <property type="match status" value="1"/>
</dbReference>
<dbReference type="Gene3D" id="2.60.40.10">
    <property type="entry name" value="Immunoglobulins"/>
    <property type="match status" value="1"/>
</dbReference>
<evidence type="ECO:0000313" key="5">
    <source>
        <dbReference type="EMBL" id="GGY30340.1"/>
    </source>
</evidence>
<reference evidence="5" key="2">
    <citation type="submission" date="2022-12" db="EMBL/GenBank/DDBJ databases">
        <authorList>
            <person name="Sun Q."/>
            <person name="Kim S."/>
        </authorList>
    </citation>
    <scope>NUCLEOTIDE SEQUENCE</scope>
    <source>
        <strain evidence="5">KCTC 12343</strain>
    </source>
</reference>
<organism evidence="5 6">
    <name type="scientific">Pseudoduganella albidiflava</name>
    <dbReference type="NCBI Taxonomy" id="321983"/>
    <lineage>
        <taxon>Bacteria</taxon>
        <taxon>Pseudomonadati</taxon>
        <taxon>Pseudomonadota</taxon>
        <taxon>Betaproteobacteria</taxon>
        <taxon>Burkholderiales</taxon>
        <taxon>Oxalobacteraceae</taxon>
        <taxon>Telluria group</taxon>
        <taxon>Pseudoduganella</taxon>
    </lineage>
</organism>
<dbReference type="Gene3D" id="2.60.40.3950">
    <property type="match status" value="1"/>
</dbReference>
<comment type="caution">
    <text evidence="5">The sequence shown here is derived from an EMBL/GenBank/DDBJ whole genome shotgun (WGS) entry which is preliminary data.</text>
</comment>
<dbReference type="InterPro" id="IPR032260">
    <property type="entry name" value="DUF5060"/>
</dbReference>
<protein>
    <recommendedName>
        <fullName evidence="7">DUF5060 domain-containing protein</fullName>
    </recommendedName>
</protein>
<feature type="domain" description="DUF5605" evidence="4">
    <location>
        <begin position="457"/>
        <end position="542"/>
    </location>
</feature>
<accession>A0AA88C1K5</accession>
<feature type="domain" description="DUF5060" evidence="3">
    <location>
        <begin position="49"/>
        <end position="115"/>
    </location>
</feature>
<dbReference type="Pfam" id="PF16586">
    <property type="entry name" value="DUF5060"/>
    <property type="match status" value="1"/>
</dbReference>
<sequence>MARPFTRRAAMHPHARFSGGLFPCLPAFLLALLLCAWAVCIPAAAQQRVERYGMYEVVLKGKDAGNPFIDLELSATFTRGGERFTPEGFYDGDGTYRVRFMPPAAGQWTYVTHSNHPDLDGKTGSFTAVEGANKGPVRVADTHHFAHADGTPFRPFGTTIYEWAFQPEPKKLETLATLKKAPFNKARMLAVPPYKPGYVEGPEKLSEFPFVGTSRDNFDFSRFNPAYFRSLERDVKRLSDLGIQVDLILFRPYDKGQWGFDTTSDAVNQRFVRYMVARFAAFQNIWWSLANENSYIRHLTDEDFDRYFQIVQKYDPYQHLRSIHNADRIYDYNKPWVTHVSLQYYNAVKVFGVSPMLRDMYRKPIVHDEINYEGNSPSRWGQLSGEELTRRFWVALVGGAYATHGEVLESAKVRGWIAGGGQLAGTSPERIGFLRKIVEAGPRRGLAPIDQLFVMNAAGEPGEYYLYYFGDEKPAEFPFVLPVKGLRKGMKFRADIIDTWNMTVTPVPDTFEIGEPPRYRVADVDNRVIKLPGRPYMALRIQRVGDMPKAAPEPARKPAAGAIVEEEL</sequence>
<feature type="compositionally biased region" description="Low complexity" evidence="1">
    <location>
        <begin position="548"/>
        <end position="562"/>
    </location>
</feature>
<dbReference type="Pfam" id="PF13204">
    <property type="entry name" value="Apiosidase"/>
    <property type="match status" value="1"/>
</dbReference>
<evidence type="ECO:0000313" key="6">
    <source>
        <dbReference type="Proteomes" id="UP000628442"/>
    </source>
</evidence>
<evidence type="ECO:0000256" key="1">
    <source>
        <dbReference type="SAM" id="MobiDB-lite"/>
    </source>
</evidence>
<feature type="region of interest" description="Disordered" evidence="1">
    <location>
        <begin position="548"/>
        <end position="568"/>
    </location>
</feature>
<feature type="domain" description="Apiosidase-like catalytic" evidence="2">
    <location>
        <begin position="142"/>
        <end position="400"/>
    </location>
</feature>
<name>A0AA88C1K5_9BURK</name>
<dbReference type="Proteomes" id="UP000628442">
    <property type="component" value="Unassembled WGS sequence"/>
</dbReference>
<reference evidence="5" key="1">
    <citation type="journal article" date="2014" name="Int. J. Syst. Evol. Microbiol.">
        <title>Complete genome sequence of Corynebacterium casei LMG S-19264T (=DSM 44701T), isolated from a smear-ripened cheese.</title>
        <authorList>
            <consortium name="US DOE Joint Genome Institute (JGI-PGF)"/>
            <person name="Walter F."/>
            <person name="Albersmeier A."/>
            <person name="Kalinowski J."/>
            <person name="Ruckert C."/>
        </authorList>
    </citation>
    <scope>NUCLEOTIDE SEQUENCE</scope>
    <source>
        <strain evidence="5">KCTC 12343</strain>
    </source>
</reference>
<evidence type="ECO:0008006" key="7">
    <source>
        <dbReference type="Google" id="ProtNLM"/>
    </source>
</evidence>
<dbReference type="SUPFAM" id="SSF51445">
    <property type="entry name" value="(Trans)glycosidases"/>
    <property type="match status" value="1"/>
</dbReference>